<sequence>MQFIFKNQTMRTLVQRAGMAPLLPTAARRQFTAAISRQRAHPSHVEESFYPVPKSSSPVAESSHGHSCDDVLLSLREETKRDHQAIMRAVATPWTPLVGIQVDMHVSRAGVAAVDGQSLIGLKTAFREVEGVDESRLLGSWGRTSWSEKNFQVAAIRESDTSSVTHQLLQQ</sequence>
<name>A0A9Q8SC35_9PEZI</name>
<keyword evidence="3" id="KW-1185">Reference proteome</keyword>
<proteinExistence type="predicted"/>
<feature type="region of interest" description="Disordered" evidence="1">
    <location>
        <begin position="42"/>
        <end position="64"/>
    </location>
</feature>
<dbReference type="Proteomes" id="UP000830671">
    <property type="component" value="Chromosome 1"/>
</dbReference>
<dbReference type="EMBL" id="CP019471">
    <property type="protein sequence ID" value="UQC74474.1"/>
    <property type="molecule type" value="Genomic_DNA"/>
</dbReference>
<evidence type="ECO:0000313" key="3">
    <source>
        <dbReference type="Proteomes" id="UP000830671"/>
    </source>
</evidence>
<reference evidence="2" key="1">
    <citation type="journal article" date="2021" name="Mol. Plant Microbe Interact.">
        <title>Complete Genome Sequence of the Plant-Pathogenic Fungus Colletotrichum lupini.</title>
        <authorList>
            <person name="Baroncelli R."/>
            <person name="Pensec F."/>
            <person name="Da Lio D."/>
            <person name="Boufleur T."/>
            <person name="Vicente I."/>
            <person name="Sarrocco S."/>
            <person name="Picot A."/>
            <person name="Baraldi E."/>
            <person name="Sukno S."/>
            <person name="Thon M."/>
            <person name="Le Floch G."/>
        </authorList>
    </citation>
    <scope>NUCLEOTIDE SEQUENCE</scope>
    <source>
        <strain evidence="2">IMI 504893</strain>
    </source>
</reference>
<dbReference type="KEGG" id="clup:CLUP02_01125"/>
<gene>
    <name evidence="2" type="ORF">CLUP02_01125</name>
</gene>
<dbReference type="RefSeq" id="XP_049136124.1">
    <property type="nucleotide sequence ID" value="XM_049280167.1"/>
</dbReference>
<accession>A0A9Q8SC35</accession>
<evidence type="ECO:0000313" key="2">
    <source>
        <dbReference type="EMBL" id="UQC74474.1"/>
    </source>
</evidence>
<dbReference type="AlphaFoldDB" id="A0A9Q8SC35"/>
<evidence type="ECO:0000256" key="1">
    <source>
        <dbReference type="SAM" id="MobiDB-lite"/>
    </source>
</evidence>
<dbReference type="GeneID" id="73335177"/>
<organism evidence="2 3">
    <name type="scientific">Colletotrichum lupini</name>
    <dbReference type="NCBI Taxonomy" id="145971"/>
    <lineage>
        <taxon>Eukaryota</taxon>
        <taxon>Fungi</taxon>
        <taxon>Dikarya</taxon>
        <taxon>Ascomycota</taxon>
        <taxon>Pezizomycotina</taxon>
        <taxon>Sordariomycetes</taxon>
        <taxon>Hypocreomycetidae</taxon>
        <taxon>Glomerellales</taxon>
        <taxon>Glomerellaceae</taxon>
        <taxon>Colletotrichum</taxon>
        <taxon>Colletotrichum acutatum species complex</taxon>
    </lineage>
</organism>
<protein>
    <submittedName>
        <fullName evidence="2">Uncharacterized protein</fullName>
    </submittedName>
</protein>